<keyword evidence="2" id="KW-1185">Reference proteome</keyword>
<sequence length="204" mass="23653">MNKSQSQIINLLDTYCQNMADSIILLLDKIDLNKYLNFLEMMYHYTRDSGKRLQHAAGQTQNEEIKKVFAELAREEQYHYRLAEGDLKTFGKHPVPEAPSVVLEFDQFWMNISSEEEYQYVGALYVLENVARLLKTSVMPHFVRLNIGPEQGKFILTHLVADDDHGDQLRLLCHNSTDTAKHQIEMGAQKASTFWIKIHHESLN</sequence>
<protein>
    <recommendedName>
        <fullName evidence="3">Iron-containing redox enzyme family protein</fullName>
    </recommendedName>
</protein>
<evidence type="ECO:0000313" key="1">
    <source>
        <dbReference type="EMBL" id="KTD63816.1"/>
    </source>
</evidence>
<dbReference type="AlphaFoldDB" id="A0A0W0Z3U2"/>
<dbReference type="EMBL" id="LNYU01000024">
    <property type="protein sequence ID" value="KTD63816.1"/>
    <property type="molecule type" value="Genomic_DNA"/>
</dbReference>
<evidence type="ECO:0008006" key="3">
    <source>
        <dbReference type="Google" id="ProtNLM"/>
    </source>
</evidence>
<dbReference type="STRING" id="45074.Lsan_1249"/>
<comment type="caution">
    <text evidence="1">The sequence shown here is derived from an EMBL/GenBank/DDBJ whole genome shotgun (WGS) entry which is preliminary data.</text>
</comment>
<organism evidence="1 2">
    <name type="scientific">Legionella santicrucis</name>
    <dbReference type="NCBI Taxonomy" id="45074"/>
    <lineage>
        <taxon>Bacteria</taxon>
        <taxon>Pseudomonadati</taxon>
        <taxon>Pseudomonadota</taxon>
        <taxon>Gammaproteobacteria</taxon>
        <taxon>Legionellales</taxon>
        <taxon>Legionellaceae</taxon>
        <taxon>Legionella</taxon>
    </lineage>
</organism>
<name>A0A0W0Z3U2_9GAMM</name>
<gene>
    <name evidence="1" type="ORF">Lsan_1249</name>
</gene>
<dbReference type="Gene3D" id="1.20.910.10">
    <property type="entry name" value="Heme oxygenase-like"/>
    <property type="match status" value="1"/>
</dbReference>
<dbReference type="InterPro" id="IPR016084">
    <property type="entry name" value="Haem_Oase-like_multi-hlx"/>
</dbReference>
<proteinExistence type="predicted"/>
<dbReference type="OrthoDB" id="5646477at2"/>
<dbReference type="RefSeq" id="WP_058513644.1">
    <property type="nucleotide sequence ID" value="NZ_CAAAIH010000003.1"/>
</dbReference>
<dbReference type="Pfam" id="PF14518">
    <property type="entry name" value="Haem_oxygenas_2"/>
    <property type="match status" value="1"/>
</dbReference>
<reference evidence="1 2" key="1">
    <citation type="submission" date="2015-11" db="EMBL/GenBank/DDBJ databases">
        <title>Genomic analysis of 38 Legionella species identifies large and diverse effector repertoires.</title>
        <authorList>
            <person name="Burstein D."/>
            <person name="Amaro F."/>
            <person name="Zusman T."/>
            <person name="Lifshitz Z."/>
            <person name="Cohen O."/>
            <person name="Gilbert J.A."/>
            <person name="Pupko T."/>
            <person name="Shuman H.A."/>
            <person name="Segal G."/>
        </authorList>
    </citation>
    <scope>NUCLEOTIDE SEQUENCE [LARGE SCALE GENOMIC DNA]</scope>
    <source>
        <strain evidence="1 2">SC-63-C7</strain>
    </source>
</reference>
<dbReference type="Proteomes" id="UP000054703">
    <property type="component" value="Unassembled WGS sequence"/>
</dbReference>
<accession>A0A0W0Z3U2</accession>
<dbReference type="PATRIC" id="fig|45074.5.peg.1330"/>
<dbReference type="SUPFAM" id="SSF48613">
    <property type="entry name" value="Heme oxygenase-like"/>
    <property type="match status" value="1"/>
</dbReference>
<evidence type="ECO:0000313" key="2">
    <source>
        <dbReference type="Proteomes" id="UP000054703"/>
    </source>
</evidence>